<organism evidence="3 4">
    <name type="scientific">Collinsella ihumii</name>
    <dbReference type="NCBI Taxonomy" id="1720204"/>
    <lineage>
        <taxon>Bacteria</taxon>
        <taxon>Bacillati</taxon>
        <taxon>Actinomycetota</taxon>
        <taxon>Coriobacteriia</taxon>
        <taxon>Coriobacteriales</taxon>
        <taxon>Coriobacteriaceae</taxon>
        <taxon>Collinsella</taxon>
    </lineage>
</organism>
<gene>
    <name evidence="3" type="ORF">QVN40_06800</name>
</gene>
<reference evidence="3" key="2">
    <citation type="submission" date="2023-08" db="EMBL/GenBank/DDBJ databases">
        <title>Identification and characterization of horizontal gene transfer across gut microbiota members of farm animals based on homology search.</title>
        <authorList>
            <person name="Schwarzerova J."/>
            <person name="Nykrynova M."/>
            <person name="Jureckova K."/>
            <person name="Cejkova D."/>
            <person name="Rychlik I."/>
        </authorList>
    </citation>
    <scope>NUCLEOTIDE SEQUENCE</scope>
    <source>
        <strain evidence="3">15_COKtk</strain>
    </source>
</reference>
<dbReference type="InterPro" id="IPR048428">
    <property type="entry name" value="YobI-NTPase"/>
</dbReference>
<proteinExistence type="predicted"/>
<comment type="caution">
    <text evidence="3">The sequence shown here is derived from an EMBL/GenBank/DDBJ whole genome shotgun (WGS) entry which is preliminary data.</text>
</comment>
<sequence length="602" mass="68330">MNNAPGVVKRGLLQSGKPIRFIYALKDGVFENRIAAWDSEGCHPDAGMSEIPGSNRVKFFDAIVPVIPFLSSVNAFEMALPLFDGLLESEKSRDVLRVVAPRLVDMRVLKELRNEYLLMTNVLLGHTDNSSASELGITEEGVLAMAAYKCARPSDYEIIACCGSSDLDHVYDLHQRLLEKLLEEPERTGEGSTTLVSGQRVVHSADGDMRRPKWLDFSDCWDIVLELEGQSDEPMATFGSAVSQIVRNPLCCKLIELGYIRQDYALYAATYPVGGRCRAVNYYIHHLRRDIPNLHYRLDDEDAREVLDMSKELGWSRKGLLNLDVLSYALKYRKDVARSIVDMVIHDQDNDAGETFDAFIAKNLGDRFSEVLLTFIHLLMSIWDGALDYFFSTSALELSISDPIVEAVLVSLNPRRDYSVEKCISFLIDAFESSRIFRRDLWDRRQSDVIVLLAEKCGHSFDDLNVLHGDLRDAVLESGQFVFTRHNILCALPGHRRKLPDLDSIFELAPVLYRRITRNFDSFLEYSRYLRTSEMILDGKPVQRVRTLLSELMRGSEDPDIEKLQRCAIEIQRKSIILQEELDGNGGEDHTQRGLGNIEDIH</sequence>
<dbReference type="EMBL" id="JAUEIR010000005">
    <property type="protein sequence ID" value="MDN0069412.1"/>
    <property type="molecule type" value="Genomic_DNA"/>
</dbReference>
<feature type="domain" description="YobI-like P-loop NTPase" evidence="2">
    <location>
        <begin position="16"/>
        <end position="159"/>
    </location>
</feature>
<dbReference type="Proteomes" id="UP001168505">
    <property type="component" value="Unassembled WGS sequence"/>
</dbReference>
<feature type="region of interest" description="Disordered" evidence="1">
    <location>
        <begin position="583"/>
        <end position="602"/>
    </location>
</feature>
<evidence type="ECO:0000313" key="4">
    <source>
        <dbReference type="Proteomes" id="UP001168505"/>
    </source>
</evidence>
<dbReference type="AlphaFoldDB" id="A0AAW7K2I3"/>
<reference evidence="3" key="1">
    <citation type="submission" date="2023-06" db="EMBL/GenBank/DDBJ databases">
        <authorList>
            <person name="Zeman M."/>
            <person name="Kubasova T."/>
            <person name="Jahodarova E."/>
            <person name="Nykrynova M."/>
            <person name="Rychlik I."/>
        </authorList>
    </citation>
    <scope>NUCLEOTIDE SEQUENCE</scope>
    <source>
        <strain evidence="3">15_COKtk</strain>
    </source>
</reference>
<evidence type="ECO:0000259" key="2">
    <source>
        <dbReference type="Pfam" id="PF20693"/>
    </source>
</evidence>
<evidence type="ECO:0000256" key="1">
    <source>
        <dbReference type="SAM" id="MobiDB-lite"/>
    </source>
</evidence>
<name>A0AAW7K2I3_9ACTN</name>
<dbReference type="Pfam" id="PF20693">
    <property type="entry name" value="YobI-ATPase"/>
    <property type="match status" value="1"/>
</dbReference>
<evidence type="ECO:0000313" key="3">
    <source>
        <dbReference type="EMBL" id="MDN0069412.1"/>
    </source>
</evidence>
<accession>A0AAW7K2I3</accession>
<protein>
    <recommendedName>
        <fullName evidence="2">YobI-like P-loop NTPase domain-containing protein</fullName>
    </recommendedName>
</protein>